<evidence type="ECO:0000256" key="1">
    <source>
        <dbReference type="SAM" id="Phobius"/>
    </source>
</evidence>
<dbReference type="GeneID" id="76469657"/>
<dbReference type="Proteomes" id="UP001157887">
    <property type="component" value="Unassembled WGS sequence"/>
</dbReference>
<reference evidence="2" key="2">
    <citation type="submission" date="2022-09" db="EMBL/GenBank/DDBJ databases">
        <title>Intensive care unit water sources are persistently colonized with multi-drug resistant bacteria and are the site of extensive horizontal gene transfer of antibiotic resistance genes.</title>
        <authorList>
            <person name="Diorio-Toth L."/>
        </authorList>
    </citation>
    <scope>NUCLEOTIDE SEQUENCE</scope>
    <source>
        <strain evidence="3">GD03649</strain>
        <strain evidence="2">GD04065</strain>
    </source>
</reference>
<dbReference type="EMBL" id="JAOCLH010000001">
    <property type="protein sequence ID" value="MDH2170870.1"/>
    <property type="molecule type" value="Genomic_DNA"/>
</dbReference>
<gene>
    <name evidence="4" type="ORF">ACNJC6_02343</name>
    <name evidence="3" type="ORF">N5J46_00090</name>
    <name evidence="2" type="ORF">N7566_01765</name>
</gene>
<accession>A0A1R7QEJ2</accession>
<dbReference type="Proteomes" id="UP000196240">
    <property type="component" value="Unassembled WGS sequence"/>
</dbReference>
<name>A0A1R7QEJ2_ACIJO</name>
<dbReference type="RefSeq" id="WP_004982541.1">
    <property type="nucleotide sequence ID" value="NZ_BKWH01000007.1"/>
</dbReference>
<feature type="transmembrane region" description="Helical" evidence="1">
    <location>
        <begin position="6"/>
        <end position="28"/>
    </location>
</feature>
<sequence>MTNSFLWLKCGIGISIIALFALAISLWLNTPDLFEYFNQAFCAH</sequence>
<dbReference type="AlphaFoldDB" id="A0A1R7QEJ2"/>
<keyword evidence="1" id="KW-0812">Transmembrane</keyword>
<proteinExistence type="predicted"/>
<evidence type="ECO:0000313" key="3">
    <source>
        <dbReference type="EMBL" id="MDH2170870.1"/>
    </source>
</evidence>
<dbReference type="EMBL" id="JAOECG010000001">
    <property type="protein sequence ID" value="MDG9785742.1"/>
    <property type="molecule type" value="Genomic_DNA"/>
</dbReference>
<dbReference type="Proteomes" id="UP001162261">
    <property type="component" value="Unassembled WGS sequence"/>
</dbReference>
<organism evidence="4 5">
    <name type="scientific">Acinetobacter johnsonii</name>
    <dbReference type="NCBI Taxonomy" id="40214"/>
    <lineage>
        <taxon>Bacteria</taxon>
        <taxon>Pseudomonadati</taxon>
        <taxon>Pseudomonadota</taxon>
        <taxon>Gammaproteobacteria</taxon>
        <taxon>Moraxellales</taxon>
        <taxon>Moraxellaceae</taxon>
        <taxon>Acinetobacter</taxon>
    </lineage>
</organism>
<keyword evidence="1" id="KW-1133">Transmembrane helix</keyword>
<keyword evidence="1" id="KW-0472">Membrane</keyword>
<dbReference type="EMBL" id="FUUY01000007">
    <property type="protein sequence ID" value="SJX22692.1"/>
    <property type="molecule type" value="Genomic_DNA"/>
</dbReference>
<evidence type="ECO:0008006" key="6">
    <source>
        <dbReference type="Google" id="ProtNLM"/>
    </source>
</evidence>
<evidence type="ECO:0000313" key="4">
    <source>
        <dbReference type="EMBL" id="SJX22692.1"/>
    </source>
</evidence>
<protein>
    <recommendedName>
        <fullName evidence="6">Signal pepetide</fullName>
    </recommendedName>
</protein>
<reference evidence="4 5" key="1">
    <citation type="submission" date="2017-02" db="EMBL/GenBank/DDBJ databases">
        <authorList>
            <person name="Peterson S.W."/>
        </authorList>
    </citation>
    <scope>NUCLEOTIDE SEQUENCE [LARGE SCALE GENOMIC DNA]</scope>
    <source>
        <strain evidence="4">C6</strain>
    </source>
</reference>
<evidence type="ECO:0000313" key="5">
    <source>
        <dbReference type="Proteomes" id="UP000196240"/>
    </source>
</evidence>
<evidence type="ECO:0000313" key="2">
    <source>
        <dbReference type="EMBL" id="MDG9785742.1"/>
    </source>
</evidence>